<feature type="region of interest" description="Disordered" evidence="1">
    <location>
        <begin position="312"/>
        <end position="334"/>
    </location>
</feature>
<feature type="region of interest" description="Disordered" evidence="1">
    <location>
        <begin position="148"/>
        <end position="174"/>
    </location>
</feature>
<feature type="compositionally biased region" description="Polar residues" evidence="1">
    <location>
        <begin position="496"/>
        <end position="514"/>
    </location>
</feature>
<dbReference type="Proteomes" id="UP000054217">
    <property type="component" value="Unassembled WGS sequence"/>
</dbReference>
<gene>
    <name evidence="3" type="ORF">M404DRAFT_641864</name>
</gene>
<feature type="region of interest" description="Disordered" evidence="1">
    <location>
        <begin position="217"/>
        <end position="240"/>
    </location>
</feature>
<keyword evidence="4" id="KW-1185">Reference proteome</keyword>
<feature type="transmembrane region" description="Helical" evidence="2">
    <location>
        <begin position="20"/>
        <end position="39"/>
    </location>
</feature>
<feature type="region of interest" description="Disordered" evidence="1">
    <location>
        <begin position="493"/>
        <end position="514"/>
    </location>
</feature>
<evidence type="ECO:0000313" key="4">
    <source>
        <dbReference type="Proteomes" id="UP000054217"/>
    </source>
</evidence>
<feature type="region of interest" description="Disordered" evidence="1">
    <location>
        <begin position="105"/>
        <end position="128"/>
    </location>
</feature>
<dbReference type="EMBL" id="KN831980">
    <property type="protein sequence ID" value="KIO02714.1"/>
    <property type="molecule type" value="Genomic_DNA"/>
</dbReference>
<keyword evidence="2" id="KW-0472">Membrane</keyword>
<proteinExistence type="predicted"/>
<feature type="compositionally biased region" description="Pro residues" evidence="1">
    <location>
        <begin position="223"/>
        <end position="232"/>
    </location>
</feature>
<feature type="compositionally biased region" description="Polar residues" evidence="1">
    <location>
        <begin position="162"/>
        <end position="171"/>
    </location>
</feature>
<keyword evidence="2" id="KW-0812">Transmembrane</keyword>
<dbReference type="AlphaFoldDB" id="A0A0C3P5X4"/>
<dbReference type="OrthoDB" id="10441471at2759"/>
<evidence type="ECO:0000313" key="3">
    <source>
        <dbReference type="EMBL" id="KIO02714.1"/>
    </source>
</evidence>
<evidence type="ECO:0000256" key="2">
    <source>
        <dbReference type="SAM" id="Phobius"/>
    </source>
</evidence>
<protein>
    <submittedName>
        <fullName evidence="3">Uncharacterized protein</fullName>
    </submittedName>
</protein>
<reference evidence="3 4" key="1">
    <citation type="submission" date="2014-04" db="EMBL/GenBank/DDBJ databases">
        <authorList>
            <consortium name="DOE Joint Genome Institute"/>
            <person name="Kuo A."/>
            <person name="Kohler A."/>
            <person name="Costa M.D."/>
            <person name="Nagy L.G."/>
            <person name="Floudas D."/>
            <person name="Copeland A."/>
            <person name="Barry K.W."/>
            <person name="Cichocki N."/>
            <person name="Veneault-Fourrey C."/>
            <person name="LaButti K."/>
            <person name="Lindquist E.A."/>
            <person name="Lipzen A."/>
            <person name="Lundell T."/>
            <person name="Morin E."/>
            <person name="Murat C."/>
            <person name="Sun H."/>
            <person name="Tunlid A."/>
            <person name="Henrissat B."/>
            <person name="Grigoriev I.V."/>
            <person name="Hibbett D.S."/>
            <person name="Martin F."/>
            <person name="Nordberg H.P."/>
            <person name="Cantor M.N."/>
            <person name="Hua S.X."/>
        </authorList>
    </citation>
    <scope>NUCLEOTIDE SEQUENCE [LARGE SCALE GENOMIC DNA]</scope>
    <source>
        <strain evidence="3 4">Marx 270</strain>
    </source>
</reference>
<accession>A0A0C3P5X4</accession>
<dbReference type="HOGENOM" id="CLU_530093_0_0_1"/>
<organism evidence="3 4">
    <name type="scientific">Pisolithus tinctorius Marx 270</name>
    <dbReference type="NCBI Taxonomy" id="870435"/>
    <lineage>
        <taxon>Eukaryota</taxon>
        <taxon>Fungi</taxon>
        <taxon>Dikarya</taxon>
        <taxon>Basidiomycota</taxon>
        <taxon>Agaricomycotina</taxon>
        <taxon>Agaricomycetes</taxon>
        <taxon>Agaricomycetidae</taxon>
        <taxon>Boletales</taxon>
        <taxon>Sclerodermatineae</taxon>
        <taxon>Pisolithaceae</taxon>
        <taxon>Pisolithus</taxon>
    </lineage>
</organism>
<keyword evidence="2" id="KW-1133">Transmembrane helix</keyword>
<name>A0A0C3P5X4_PISTI</name>
<evidence type="ECO:0000256" key="1">
    <source>
        <dbReference type="SAM" id="MobiDB-lite"/>
    </source>
</evidence>
<dbReference type="InParanoid" id="A0A0C3P5X4"/>
<sequence>MFQILLLARVSDQKGRVGPFITYCCFLPTYAPLVTALVVNRNALLAHFRPLHTARRRSNLEVIELTDSDGGSGPHGTGAILRNTTPMPKGSEDLIIISSDSESISSRSPTYARRRSAPTSYSAKKAHSTVPRRASDFITILDSDDNSRVTTSSVTQEHRQPTTRSITTVIGTQPGGGSELRSIFVPELATASVVDDEAANPDPDESMLGHSMDIGSRCASPVSPEPSLPPICSPSISPRRPDIDDTLEAVPDLDRWNSATQVCEESCGVKRVQVDADVATEQHNGNKDGRENLQDPLGSETIACSNISSSNKLSQNTAADQKPGTTPGQAQEVPSISTEFVLPDVSSYSVRFNRLESSQSSFFSRAFGPSTSIQTASVPLISKKSITEKTAPDNCTSVKAQVPKLDRAVLLSVTGLPTEVAKDHPGAEYPSQTSTRAPGALLSAFWIREFHSSIQGTRPITFRTTLGCATPSQVSNTTIEIDVCHSGRTLPLDEFQPTNSPTNQTATSFKRISR</sequence>
<feature type="region of interest" description="Disordered" evidence="1">
    <location>
        <begin position="65"/>
        <end position="85"/>
    </location>
</feature>
<reference evidence="4" key="2">
    <citation type="submission" date="2015-01" db="EMBL/GenBank/DDBJ databases">
        <title>Evolutionary Origins and Diversification of the Mycorrhizal Mutualists.</title>
        <authorList>
            <consortium name="DOE Joint Genome Institute"/>
            <consortium name="Mycorrhizal Genomics Consortium"/>
            <person name="Kohler A."/>
            <person name="Kuo A."/>
            <person name="Nagy L.G."/>
            <person name="Floudas D."/>
            <person name="Copeland A."/>
            <person name="Barry K.W."/>
            <person name="Cichocki N."/>
            <person name="Veneault-Fourrey C."/>
            <person name="LaButti K."/>
            <person name="Lindquist E.A."/>
            <person name="Lipzen A."/>
            <person name="Lundell T."/>
            <person name="Morin E."/>
            <person name="Murat C."/>
            <person name="Riley R."/>
            <person name="Ohm R."/>
            <person name="Sun H."/>
            <person name="Tunlid A."/>
            <person name="Henrissat B."/>
            <person name="Grigoriev I.V."/>
            <person name="Hibbett D.S."/>
            <person name="Martin F."/>
        </authorList>
    </citation>
    <scope>NUCLEOTIDE SEQUENCE [LARGE SCALE GENOMIC DNA]</scope>
    <source>
        <strain evidence="4">Marx 270</strain>
    </source>
</reference>